<dbReference type="Proteomes" id="UP001058461">
    <property type="component" value="Chromosome"/>
</dbReference>
<feature type="transmembrane region" description="Helical" evidence="7">
    <location>
        <begin position="160"/>
        <end position="178"/>
    </location>
</feature>
<evidence type="ECO:0000256" key="6">
    <source>
        <dbReference type="ARBA" id="ARBA00023136"/>
    </source>
</evidence>
<feature type="transmembrane region" description="Helical" evidence="7">
    <location>
        <begin position="31"/>
        <end position="51"/>
    </location>
</feature>
<dbReference type="Pfam" id="PF12911">
    <property type="entry name" value="OppC_N"/>
    <property type="match status" value="1"/>
</dbReference>
<dbReference type="InterPro" id="IPR050366">
    <property type="entry name" value="BP-dependent_transpt_permease"/>
</dbReference>
<dbReference type="InterPro" id="IPR035906">
    <property type="entry name" value="MetI-like_sf"/>
</dbReference>
<feature type="transmembrane region" description="Helical" evidence="7">
    <location>
        <begin position="99"/>
        <end position="125"/>
    </location>
</feature>
<accession>A0ABY5HJJ3</accession>
<evidence type="ECO:0000256" key="1">
    <source>
        <dbReference type="ARBA" id="ARBA00004651"/>
    </source>
</evidence>
<comment type="similarity">
    <text evidence="7">Belongs to the binding-protein-dependent transport system permease family.</text>
</comment>
<keyword evidence="4 7" id="KW-0812">Transmembrane</keyword>
<protein>
    <submittedName>
        <fullName evidence="9">ABC transporter permease</fullName>
    </submittedName>
</protein>
<dbReference type="InterPro" id="IPR000515">
    <property type="entry name" value="MetI-like"/>
</dbReference>
<evidence type="ECO:0000256" key="3">
    <source>
        <dbReference type="ARBA" id="ARBA00022475"/>
    </source>
</evidence>
<keyword evidence="3" id="KW-1003">Cell membrane</keyword>
<keyword evidence="10" id="KW-1185">Reference proteome</keyword>
<organism evidence="9 10">
    <name type="scientific">Marinobacterium rhizophilum</name>
    <dbReference type="NCBI Taxonomy" id="420402"/>
    <lineage>
        <taxon>Bacteria</taxon>
        <taxon>Pseudomonadati</taxon>
        <taxon>Pseudomonadota</taxon>
        <taxon>Gammaproteobacteria</taxon>
        <taxon>Oceanospirillales</taxon>
        <taxon>Oceanospirillaceae</taxon>
        <taxon>Marinobacterium</taxon>
    </lineage>
</organism>
<keyword evidence="6 7" id="KW-0472">Membrane</keyword>
<feature type="domain" description="ABC transmembrane type-1" evidence="8">
    <location>
        <begin position="97"/>
        <end position="286"/>
    </location>
</feature>
<feature type="transmembrane region" description="Helical" evidence="7">
    <location>
        <begin position="261"/>
        <end position="285"/>
    </location>
</feature>
<feature type="transmembrane region" description="Helical" evidence="7">
    <location>
        <begin position="218"/>
        <end position="241"/>
    </location>
</feature>
<dbReference type="SUPFAM" id="SSF161098">
    <property type="entry name" value="MetI-like"/>
    <property type="match status" value="1"/>
</dbReference>
<evidence type="ECO:0000259" key="8">
    <source>
        <dbReference type="PROSITE" id="PS50928"/>
    </source>
</evidence>
<evidence type="ECO:0000256" key="4">
    <source>
        <dbReference type="ARBA" id="ARBA00022692"/>
    </source>
</evidence>
<reference evidence="9" key="1">
    <citation type="submission" date="2021-04" db="EMBL/GenBank/DDBJ databases">
        <title>Oceanospirillales bacteria with DddD are important DMSP degraders in coastal seawater.</title>
        <authorList>
            <person name="Liu J."/>
        </authorList>
    </citation>
    <scope>NUCLEOTIDE SEQUENCE</scope>
    <source>
        <strain evidence="9">D13-1</strain>
    </source>
</reference>
<dbReference type="Gene3D" id="1.10.3720.10">
    <property type="entry name" value="MetI-like"/>
    <property type="match status" value="1"/>
</dbReference>
<dbReference type="CDD" id="cd06261">
    <property type="entry name" value="TM_PBP2"/>
    <property type="match status" value="1"/>
</dbReference>
<proteinExistence type="inferred from homology"/>
<evidence type="ECO:0000256" key="5">
    <source>
        <dbReference type="ARBA" id="ARBA00022989"/>
    </source>
</evidence>
<evidence type="ECO:0000256" key="2">
    <source>
        <dbReference type="ARBA" id="ARBA00022448"/>
    </source>
</evidence>
<keyword evidence="5 7" id="KW-1133">Transmembrane helix</keyword>
<dbReference type="PANTHER" id="PTHR43386">
    <property type="entry name" value="OLIGOPEPTIDE TRANSPORT SYSTEM PERMEASE PROTEIN APPC"/>
    <property type="match status" value="1"/>
</dbReference>
<dbReference type="PANTHER" id="PTHR43386:SF25">
    <property type="entry name" value="PEPTIDE ABC TRANSPORTER PERMEASE PROTEIN"/>
    <property type="match status" value="1"/>
</dbReference>
<dbReference type="InterPro" id="IPR025966">
    <property type="entry name" value="OppC_N"/>
</dbReference>
<evidence type="ECO:0000313" key="9">
    <source>
        <dbReference type="EMBL" id="UTW12026.1"/>
    </source>
</evidence>
<keyword evidence="2 7" id="KW-0813">Transport</keyword>
<dbReference type="EMBL" id="CP073347">
    <property type="protein sequence ID" value="UTW12026.1"/>
    <property type="molecule type" value="Genomic_DNA"/>
</dbReference>
<name>A0ABY5HJJ3_9GAMM</name>
<dbReference type="PROSITE" id="PS50928">
    <property type="entry name" value="ABC_TM1"/>
    <property type="match status" value="1"/>
</dbReference>
<sequence>MTTLNTTTIPAPDTAQAKRPHWLKRVRQSSILIGGGILLLMIVIALFAPLLSPFDPTLQDLDNRYALPFWMPGTDAAHLLGTDHLGRDYLSRLLYGARISIGIGFSVVLVAALIGTSLGLLAGYFGGKVDMLISFLITTRLSLPIVLVALAAVALKGASLTTLCTVLSLLVWDQFAIVSRSATQAIRHQEYIRAARATGASHLRTMLREILPNLRTTLIVIATLEMANVILLESALSFLGLGVRPPTPSWGLMIAEGRDSILFDAWLIALPGGMLCLLVLAVNLFGDGLRDATGTEIKR</sequence>
<feature type="transmembrane region" description="Helical" evidence="7">
    <location>
        <begin position="132"/>
        <end position="154"/>
    </location>
</feature>
<dbReference type="Pfam" id="PF00528">
    <property type="entry name" value="BPD_transp_1"/>
    <property type="match status" value="1"/>
</dbReference>
<gene>
    <name evidence="9" type="ORF">KDW95_22815</name>
</gene>
<dbReference type="RefSeq" id="WP_255854074.1">
    <property type="nucleotide sequence ID" value="NZ_CP073347.1"/>
</dbReference>
<evidence type="ECO:0000256" key="7">
    <source>
        <dbReference type="RuleBase" id="RU363032"/>
    </source>
</evidence>
<evidence type="ECO:0000313" key="10">
    <source>
        <dbReference type="Proteomes" id="UP001058461"/>
    </source>
</evidence>
<comment type="subcellular location">
    <subcellularLocation>
        <location evidence="1 7">Cell membrane</location>
        <topology evidence="1 7">Multi-pass membrane protein</topology>
    </subcellularLocation>
</comment>